<dbReference type="EMBL" id="QXGI01000001">
    <property type="protein sequence ID" value="RSX49789.1"/>
    <property type="molecule type" value="Genomic_DNA"/>
</dbReference>
<comment type="caution">
    <text evidence="2">The sequence shown here is derived from an EMBL/GenBank/DDBJ whole genome shotgun (WGS) entry which is preliminary data.</text>
</comment>
<dbReference type="OrthoDB" id="9799173at2"/>
<evidence type="ECO:0000313" key="2">
    <source>
        <dbReference type="EMBL" id="RSX49789.1"/>
    </source>
</evidence>
<dbReference type="RefSeq" id="WP_126031303.1">
    <property type="nucleotide sequence ID" value="NZ_QXGI01000001.1"/>
</dbReference>
<name>A0A430FAE5_9BIFI</name>
<accession>A0A430FAE5</accession>
<keyword evidence="3" id="KW-1185">Reference proteome</keyword>
<organism evidence="2 3">
    <name type="scientific">Bifidobacterium castoris</name>
    <dbReference type="NCBI Taxonomy" id="2306972"/>
    <lineage>
        <taxon>Bacteria</taxon>
        <taxon>Bacillati</taxon>
        <taxon>Actinomycetota</taxon>
        <taxon>Actinomycetes</taxon>
        <taxon>Bifidobacteriales</taxon>
        <taxon>Bifidobacteriaceae</taxon>
        <taxon>Bifidobacterium</taxon>
    </lineage>
</organism>
<dbReference type="Pfam" id="PF13274">
    <property type="entry name" value="SocA_Panacea"/>
    <property type="match status" value="1"/>
</dbReference>
<gene>
    <name evidence="2" type="ORF">D2E22_0250</name>
</gene>
<evidence type="ECO:0000259" key="1">
    <source>
        <dbReference type="Pfam" id="PF13274"/>
    </source>
</evidence>
<feature type="domain" description="Antitoxin SocA-like Panacea" evidence="1">
    <location>
        <begin position="27"/>
        <end position="123"/>
    </location>
</feature>
<reference evidence="2 3" key="1">
    <citation type="submission" date="2018-09" db="EMBL/GenBank/DDBJ databases">
        <title>Characterization of the phylogenetic diversity of five novel species belonging to the genus Bifidobacterium.</title>
        <authorList>
            <person name="Lugli G.A."/>
            <person name="Duranti S."/>
            <person name="Milani C."/>
        </authorList>
    </citation>
    <scope>NUCLEOTIDE SEQUENCE [LARGE SCALE GENOMIC DNA]</scope>
    <source>
        <strain evidence="2 3">2020B</strain>
    </source>
</reference>
<proteinExistence type="predicted"/>
<sequence>MARAIDVARYILEQRDAREHMTTAFALQKLLYYCQAWTLVATDRSLFDDRIEAWRHGPVVHAVYPYCRGRRYVFPREIPEGDASALNVQERLIVDRVLSMFERQDDTQLGDALESMSHEERPWSSVASGTNDVISQESMLDFYSALQADPSLSHAAPIPNLADVSDRTFISGEDADMIAALLSGQA</sequence>
<protein>
    <recommendedName>
        <fullName evidence="1">Antitoxin SocA-like Panacea domain-containing protein</fullName>
    </recommendedName>
</protein>
<dbReference type="AlphaFoldDB" id="A0A430FAE5"/>
<evidence type="ECO:0000313" key="3">
    <source>
        <dbReference type="Proteomes" id="UP000288052"/>
    </source>
</evidence>
<dbReference type="Proteomes" id="UP000288052">
    <property type="component" value="Unassembled WGS sequence"/>
</dbReference>
<dbReference type="InterPro" id="IPR025272">
    <property type="entry name" value="SocA_Panacea"/>
</dbReference>